<feature type="transmembrane region" description="Helical" evidence="10">
    <location>
        <begin position="12"/>
        <end position="35"/>
    </location>
</feature>
<comment type="caution">
    <text evidence="12">The sequence shown here is derived from an EMBL/GenBank/DDBJ whole genome shotgun (WGS) entry which is preliminary data.</text>
</comment>
<dbReference type="GO" id="GO:0005886">
    <property type="term" value="C:plasma membrane"/>
    <property type="evidence" value="ECO:0007669"/>
    <property type="project" value="UniProtKB-SubCell"/>
</dbReference>
<proteinExistence type="inferred from homology"/>
<keyword evidence="6" id="KW-0997">Cell inner membrane</keyword>
<evidence type="ECO:0000259" key="11">
    <source>
        <dbReference type="Pfam" id="PF08334"/>
    </source>
</evidence>
<evidence type="ECO:0000313" key="12">
    <source>
        <dbReference type="EMBL" id="TCL54493.1"/>
    </source>
</evidence>
<dbReference type="InterPro" id="IPR013545">
    <property type="entry name" value="T2SS_protein-GspG_C"/>
</dbReference>
<dbReference type="PROSITE" id="PS00409">
    <property type="entry name" value="PROKAR_NTER_METHYL"/>
    <property type="match status" value="1"/>
</dbReference>
<gene>
    <name evidence="12" type="ORF">EDC14_106310</name>
</gene>
<dbReference type="Pfam" id="PF08334">
    <property type="entry name" value="T2SSG"/>
    <property type="match status" value="1"/>
</dbReference>
<keyword evidence="13" id="KW-1185">Reference proteome</keyword>
<evidence type="ECO:0000256" key="3">
    <source>
        <dbReference type="ARBA" id="ARBA00020042"/>
    </source>
</evidence>
<evidence type="ECO:0000313" key="13">
    <source>
        <dbReference type="Proteomes" id="UP000295008"/>
    </source>
</evidence>
<feature type="domain" description="Type II secretion system protein GspG C-terminal" evidence="11">
    <location>
        <begin position="33"/>
        <end position="145"/>
    </location>
</feature>
<dbReference type="GO" id="GO:0015628">
    <property type="term" value="P:protein secretion by the type II secretion system"/>
    <property type="evidence" value="ECO:0007669"/>
    <property type="project" value="InterPro"/>
</dbReference>
<keyword evidence="4" id="KW-1003">Cell membrane</keyword>
<protein>
    <recommendedName>
        <fullName evidence="3">Type II secretion system core protein G</fullName>
    </recommendedName>
</protein>
<evidence type="ECO:0000256" key="8">
    <source>
        <dbReference type="ARBA" id="ARBA00022989"/>
    </source>
</evidence>
<dbReference type="InterPro" id="IPR010054">
    <property type="entry name" value="Type2_sec_GspG"/>
</dbReference>
<evidence type="ECO:0000256" key="2">
    <source>
        <dbReference type="ARBA" id="ARBA00009984"/>
    </source>
</evidence>
<dbReference type="AlphaFoldDB" id="A0A4R1QNE4"/>
<dbReference type="Pfam" id="PF07963">
    <property type="entry name" value="N_methyl"/>
    <property type="match status" value="1"/>
</dbReference>
<sequence length="145" mass="15989">MKQELKGERGFTLLEILAVLTLLAFILTMVAPNIINNMQKGQIKAAQAQVNSLKNVLKTYYLDNSAYPTTEQGLQALIEKPTVPPIPENWNGPYLEDKKLPNDPWGHPIRYAAPGTHNPQSFDLFSLGKDNAEGGTGDNADIGNW</sequence>
<dbReference type="NCBIfam" id="TIGR02532">
    <property type="entry name" value="IV_pilin_GFxxxE"/>
    <property type="match status" value="1"/>
</dbReference>
<dbReference type="PRINTS" id="PR00813">
    <property type="entry name" value="BCTERIALGSPG"/>
</dbReference>
<dbReference type="SUPFAM" id="SSF54523">
    <property type="entry name" value="Pili subunits"/>
    <property type="match status" value="1"/>
</dbReference>
<evidence type="ECO:0000256" key="1">
    <source>
        <dbReference type="ARBA" id="ARBA00004377"/>
    </source>
</evidence>
<dbReference type="EMBL" id="SLUN01000063">
    <property type="protein sequence ID" value="TCL54493.1"/>
    <property type="molecule type" value="Genomic_DNA"/>
</dbReference>
<keyword evidence="7 10" id="KW-0812">Transmembrane</keyword>
<dbReference type="GO" id="GO:0015627">
    <property type="term" value="C:type II protein secretion system complex"/>
    <property type="evidence" value="ECO:0007669"/>
    <property type="project" value="InterPro"/>
</dbReference>
<evidence type="ECO:0000256" key="10">
    <source>
        <dbReference type="SAM" id="Phobius"/>
    </source>
</evidence>
<dbReference type="Gene3D" id="3.30.700.10">
    <property type="entry name" value="Glycoprotein, Type 4 Pilin"/>
    <property type="match status" value="1"/>
</dbReference>
<dbReference type="Proteomes" id="UP000295008">
    <property type="component" value="Unassembled WGS sequence"/>
</dbReference>
<comment type="similarity">
    <text evidence="2">Belongs to the GSP G family.</text>
</comment>
<comment type="subcellular location">
    <subcellularLocation>
        <location evidence="1">Cell inner membrane</location>
        <topology evidence="1">Single-pass membrane protein</topology>
    </subcellularLocation>
</comment>
<keyword evidence="8 10" id="KW-1133">Transmembrane helix</keyword>
<evidence type="ECO:0000256" key="7">
    <source>
        <dbReference type="ARBA" id="ARBA00022692"/>
    </source>
</evidence>
<evidence type="ECO:0000256" key="6">
    <source>
        <dbReference type="ARBA" id="ARBA00022519"/>
    </source>
</evidence>
<evidence type="ECO:0000256" key="4">
    <source>
        <dbReference type="ARBA" id="ARBA00022475"/>
    </source>
</evidence>
<evidence type="ECO:0000256" key="9">
    <source>
        <dbReference type="ARBA" id="ARBA00023136"/>
    </source>
</evidence>
<dbReference type="InterPro" id="IPR012902">
    <property type="entry name" value="N_methyl_site"/>
</dbReference>
<name>A0A4R1QNE4_HYDET</name>
<reference evidence="12 13" key="1">
    <citation type="submission" date="2019-03" db="EMBL/GenBank/DDBJ databases">
        <title>Genomic Encyclopedia of Type Strains, Phase IV (KMG-IV): sequencing the most valuable type-strain genomes for metagenomic binning, comparative biology and taxonomic classification.</title>
        <authorList>
            <person name="Goeker M."/>
        </authorList>
    </citation>
    <scope>NUCLEOTIDE SEQUENCE [LARGE SCALE GENOMIC DNA]</scope>
    <source>
        <strain evidence="12 13">LX-B</strain>
    </source>
</reference>
<keyword evidence="5" id="KW-0488">Methylation</keyword>
<dbReference type="InterPro" id="IPR000983">
    <property type="entry name" value="Bac_GSPG_pilin"/>
</dbReference>
<dbReference type="NCBIfam" id="TIGR01710">
    <property type="entry name" value="typeII_sec_gspG"/>
    <property type="match status" value="1"/>
</dbReference>
<accession>A0A4R1QNE4</accession>
<keyword evidence="9 10" id="KW-0472">Membrane</keyword>
<organism evidence="12 13">
    <name type="scientific">Hydrogenispora ethanolica</name>
    <dbReference type="NCBI Taxonomy" id="1082276"/>
    <lineage>
        <taxon>Bacteria</taxon>
        <taxon>Bacillati</taxon>
        <taxon>Bacillota</taxon>
        <taxon>Hydrogenispora</taxon>
    </lineage>
</organism>
<evidence type="ECO:0000256" key="5">
    <source>
        <dbReference type="ARBA" id="ARBA00022481"/>
    </source>
</evidence>
<dbReference type="RefSeq" id="WP_243663124.1">
    <property type="nucleotide sequence ID" value="NZ_SLUN01000063.1"/>
</dbReference>
<dbReference type="InterPro" id="IPR045584">
    <property type="entry name" value="Pilin-like"/>
</dbReference>